<evidence type="ECO:0000256" key="6">
    <source>
        <dbReference type="SAM" id="MobiDB-lite"/>
    </source>
</evidence>
<keyword evidence="5 7" id="KW-0472">Membrane</keyword>
<evidence type="ECO:0000256" key="2">
    <source>
        <dbReference type="ARBA" id="ARBA00022475"/>
    </source>
</evidence>
<organism evidence="9 10">
    <name type="scientific">Actinomadura bangladeshensis</name>
    <dbReference type="NCBI Taxonomy" id="453573"/>
    <lineage>
        <taxon>Bacteria</taxon>
        <taxon>Bacillati</taxon>
        <taxon>Actinomycetota</taxon>
        <taxon>Actinomycetes</taxon>
        <taxon>Streptosporangiales</taxon>
        <taxon>Thermomonosporaceae</taxon>
        <taxon>Actinomadura</taxon>
    </lineage>
</organism>
<evidence type="ECO:0000313" key="9">
    <source>
        <dbReference type="EMBL" id="NEA23859.1"/>
    </source>
</evidence>
<dbReference type="InterPro" id="IPR050545">
    <property type="entry name" value="Mycobact_MmpL"/>
</dbReference>
<proteinExistence type="predicted"/>
<evidence type="ECO:0000259" key="8">
    <source>
        <dbReference type="Pfam" id="PF03176"/>
    </source>
</evidence>
<dbReference type="Proteomes" id="UP000475532">
    <property type="component" value="Unassembled WGS sequence"/>
</dbReference>
<keyword evidence="3 7" id="KW-0812">Transmembrane</keyword>
<dbReference type="EMBL" id="JAAGLI010000379">
    <property type="protein sequence ID" value="NEA23859.1"/>
    <property type="molecule type" value="Genomic_DNA"/>
</dbReference>
<name>A0A6L9QEG8_9ACTN</name>
<comment type="caution">
    <text evidence="9">The sequence shown here is derived from an EMBL/GenBank/DDBJ whole genome shotgun (WGS) entry which is preliminary data.</text>
</comment>
<dbReference type="RefSeq" id="WP_163056614.1">
    <property type="nucleotide sequence ID" value="NZ_JAAGLI010000379.1"/>
</dbReference>
<dbReference type="GO" id="GO:0005886">
    <property type="term" value="C:plasma membrane"/>
    <property type="evidence" value="ECO:0007669"/>
    <property type="project" value="UniProtKB-SubCell"/>
</dbReference>
<keyword evidence="4 7" id="KW-1133">Transmembrane helix</keyword>
<dbReference type="SUPFAM" id="SSF82866">
    <property type="entry name" value="Multidrug efflux transporter AcrB transmembrane domain"/>
    <property type="match status" value="1"/>
</dbReference>
<feature type="transmembrane region" description="Helical" evidence="7">
    <location>
        <begin position="77"/>
        <end position="97"/>
    </location>
</feature>
<dbReference type="PANTHER" id="PTHR33406:SF13">
    <property type="entry name" value="MEMBRANE PROTEIN YDFJ"/>
    <property type="match status" value="1"/>
</dbReference>
<evidence type="ECO:0000256" key="4">
    <source>
        <dbReference type="ARBA" id="ARBA00022989"/>
    </source>
</evidence>
<sequence>MADRLSAHSRVAQVVQENDAVLTVFAKDAADSPAAIELVHWIRGTAVPEATPPGGPEIVVGGLTAQTVDVVDEVDRATPWVLAAVLGLSFVPLLLAFRSLPLPLSAIVMNLLSVGPRSACSPGSFRTAPARRCWTSPAAAPSRPTCRCSPSSSCSACPWTTRSSSSPA</sequence>
<accession>A0A6L9QEG8</accession>
<feature type="region of interest" description="Disordered" evidence="6">
    <location>
        <begin position="148"/>
        <end position="168"/>
    </location>
</feature>
<reference evidence="9 10" key="1">
    <citation type="submission" date="2020-01" db="EMBL/GenBank/DDBJ databases">
        <title>Insect and environment-associated Actinomycetes.</title>
        <authorList>
            <person name="Currrie C."/>
            <person name="Chevrette M."/>
            <person name="Carlson C."/>
            <person name="Stubbendieck R."/>
            <person name="Wendt-Pienkowski E."/>
        </authorList>
    </citation>
    <scope>NUCLEOTIDE SEQUENCE [LARGE SCALE GENOMIC DNA]</scope>
    <source>
        <strain evidence="9 10">SID10258</strain>
    </source>
</reference>
<evidence type="ECO:0000256" key="1">
    <source>
        <dbReference type="ARBA" id="ARBA00004651"/>
    </source>
</evidence>
<dbReference type="Pfam" id="PF03176">
    <property type="entry name" value="MMPL"/>
    <property type="match status" value="1"/>
</dbReference>
<comment type="subcellular location">
    <subcellularLocation>
        <location evidence="1">Cell membrane</location>
        <topology evidence="1">Multi-pass membrane protein</topology>
    </subcellularLocation>
</comment>
<evidence type="ECO:0000256" key="5">
    <source>
        <dbReference type="ARBA" id="ARBA00023136"/>
    </source>
</evidence>
<dbReference type="AlphaFoldDB" id="A0A6L9QEG8"/>
<evidence type="ECO:0000313" key="10">
    <source>
        <dbReference type="Proteomes" id="UP000475532"/>
    </source>
</evidence>
<feature type="domain" description="Membrane transport protein MMPL" evidence="8">
    <location>
        <begin position="21"/>
        <end position="115"/>
    </location>
</feature>
<dbReference type="PANTHER" id="PTHR33406">
    <property type="entry name" value="MEMBRANE PROTEIN MJ1562-RELATED"/>
    <property type="match status" value="1"/>
</dbReference>
<gene>
    <name evidence="9" type="ORF">G3I70_15380</name>
</gene>
<evidence type="ECO:0000256" key="7">
    <source>
        <dbReference type="SAM" id="Phobius"/>
    </source>
</evidence>
<keyword evidence="2" id="KW-1003">Cell membrane</keyword>
<protein>
    <submittedName>
        <fullName evidence="9">MMPL family transporter</fullName>
    </submittedName>
</protein>
<evidence type="ECO:0000256" key="3">
    <source>
        <dbReference type="ARBA" id="ARBA00022692"/>
    </source>
</evidence>
<dbReference type="InterPro" id="IPR004869">
    <property type="entry name" value="MMPL_dom"/>
</dbReference>
<feature type="compositionally biased region" description="Low complexity" evidence="6">
    <location>
        <begin position="148"/>
        <end position="158"/>
    </location>
</feature>